<keyword evidence="5" id="KW-1003">Cell membrane</keyword>
<comment type="subcellular location">
    <subcellularLocation>
        <location evidence="5">Cell membrane</location>
        <topology evidence="5">Multi-pass membrane protein</topology>
    </subcellularLocation>
    <subcellularLocation>
        <location evidence="1">Membrane</location>
        <topology evidence="1">Multi-pass membrane protein</topology>
    </subcellularLocation>
</comment>
<dbReference type="Pfam" id="PF01925">
    <property type="entry name" value="TauE"/>
    <property type="match status" value="1"/>
</dbReference>
<dbReference type="RefSeq" id="WP_126129514.1">
    <property type="nucleotide sequence ID" value="NZ_CP034464.1"/>
</dbReference>
<dbReference type="PANTHER" id="PTHR43701">
    <property type="entry name" value="MEMBRANE TRANSPORTER PROTEIN MJ0441-RELATED"/>
    <property type="match status" value="1"/>
</dbReference>
<evidence type="ECO:0000256" key="1">
    <source>
        <dbReference type="ARBA" id="ARBA00004141"/>
    </source>
</evidence>
<dbReference type="InterPro" id="IPR051598">
    <property type="entry name" value="TSUP/Inactive_protease-like"/>
</dbReference>
<reference evidence="6 7" key="1">
    <citation type="journal article" date="2011" name="Int. J. Syst. Evol. Microbiol.">
        <title>Description of Undibacterium oligocarboniphilum sp. nov., isolated from purified water, and Undibacterium pigrum strain CCUG 49012 as the type strain of Undibacterium parvum sp. nov., and emended descriptions of the genus Undibacterium and the species Undibacterium pigrum.</title>
        <authorList>
            <person name="Eder W."/>
            <person name="Wanner G."/>
            <person name="Ludwig W."/>
            <person name="Busse H.J."/>
            <person name="Ziemke-Kageler F."/>
            <person name="Lang E."/>
        </authorList>
    </citation>
    <scope>NUCLEOTIDE SEQUENCE [LARGE SCALE GENOMIC DNA]</scope>
    <source>
        <strain evidence="6 7">DSM 23061</strain>
    </source>
</reference>
<feature type="transmembrane region" description="Helical" evidence="5">
    <location>
        <begin position="275"/>
        <end position="296"/>
    </location>
</feature>
<evidence type="ECO:0000256" key="2">
    <source>
        <dbReference type="ARBA" id="ARBA00022692"/>
    </source>
</evidence>
<keyword evidence="3 5" id="KW-1133">Transmembrane helix</keyword>
<feature type="transmembrane region" description="Helical" evidence="5">
    <location>
        <begin position="82"/>
        <end position="105"/>
    </location>
</feature>
<accession>A0A3S9HPV2</accession>
<sequence length="326" mass="34772">MKIRYIDLDDQTINPEHQDLALPPVEYQITHALEHPILRLLSYAVVAVLVGLIAYLFFRLFFGGNEQSGMELIRQSLHDPLFWSAVGVGFLAQVIDGALGMAYGITSSSFLLAAGAPPALASGATHLAEVFTTGISGVAHLKMGNVNKKLFFSLLMPGVIGALVGTYILGNIDGKALKPYISLYLLGMGVYVLSKAFRHIKSKHAIEVKKVIPLAFFGGLMDTTGGGGWGPIVTTSLVSAGQDPRTTIGTVNFAEFFLTVVVAASFFSILDHTVWILVAGLALGGLVAAPFAALVTKHLKAKTLLILVGSLISMVSLFNLYKAWIA</sequence>
<dbReference type="OrthoDB" id="45564at2"/>
<dbReference type="InterPro" id="IPR002781">
    <property type="entry name" value="TM_pro_TauE-like"/>
</dbReference>
<comment type="similarity">
    <text evidence="5">Belongs to the 4-toluene sulfonate uptake permease (TSUP) (TC 2.A.102) family.</text>
</comment>
<organism evidence="6 7">
    <name type="scientific">Undibacterium parvum</name>
    <dbReference type="NCBI Taxonomy" id="401471"/>
    <lineage>
        <taxon>Bacteria</taxon>
        <taxon>Pseudomonadati</taxon>
        <taxon>Pseudomonadota</taxon>
        <taxon>Betaproteobacteria</taxon>
        <taxon>Burkholderiales</taxon>
        <taxon>Oxalobacteraceae</taxon>
        <taxon>Undibacterium</taxon>
    </lineage>
</organism>
<keyword evidence="4 5" id="KW-0472">Membrane</keyword>
<proteinExistence type="inferred from homology"/>
<dbReference type="GO" id="GO:0005886">
    <property type="term" value="C:plasma membrane"/>
    <property type="evidence" value="ECO:0007669"/>
    <property type="project" value="UniProtKB-SubCell"/>
</dbReference>
<feature type="transmembrane region" description="Helical" evidence="5">
    <location>
        <begin position="150"/>
        <end position="170"/>
    </location>
</feature>
<feature type="transmembrane region" description="Helical" evidence="5">
    <location>
        <begin position="303"/>
        <end position="321"/>
    </location>
</feature>
<evidence type="ECO:0000256" key="5">
    <source>
        <dbReference type="RuleBase" id="RU363041"/>
    </source>
</evidence>
<dbReference type="AlphaFoldDB" id="A0A3S9HPV2"/>
<evidence type="ECO:0000256" key="4">
    <source>
        <dbReference type="ARBA" id="ARBA00023136"/>
    </source>
</evidence>
<dbReference type="Proteomes" id="UP000275663">
    <property type="component" value="Chromosome"/>
</dbReference>
<evidence type="ECO:0000256" key="3">
    <source>
        <dbReference type="ARBA" id="ARBA00022989"/>
    </source>
</evidence>
<feature type="transmembrane region" description="Helical" evidence="5">
    <location>
        <begin position="251"/>
        <end position="269"/>
    </location>
</feature>
<dbReference type="EMBL" id="CP034464">
    <property type="protein sequence ID" value="AZP14153.1"/>
    <property type="molecule type" value="Genomic_DNA"/>
</dbReference>
<feature type="transmembrane region" description="Helical" evidence="5">
    <location>
        <begin position="40"/>
        <end position="62"/>
    </location>
</feature>
<evidence type="ECO:0000313" key="6">
    <source>
        <dbReference type="EMBL" id="AZP14153.1"/>
    </source>
</evidence>
<dbReference type="PANTHER" id="PTHR43701:SF12">
    <property type="entry name" value="MEMBRANE TRANSPORTER PROTEIN YTNM-RELATED"/>
    <property type="match status" value="1"/>
</dbReference>
<dbReference type="KEGG" id="upv:EJN92_20415"/>
<keyword evidence="2 5" id="KW-0812">Transmembrane</keyword>
<name>A0A3S9HPV2_9BURK</name>
<feature type="transmembrane region" description="Helical" evidence="5">
    <location>
        <begin position="176"/>
        <end position="194"/>
    </location>
</feature>
<keyword evidence="7" id="KW-1185">Reference proteome</keyword>
<gene>
    <name evidence="6" type="ORF">EJN92_20415</name>
</gene>
<protein>
    <recommendedName>
        <fullName evidence="5">Probable membrane transporter protein</fullName>
    </recommendedName>
</protein>
<evidence type="ECO:0000313" key="7">
    <source>
        <dbReference type="Proteomes" id="UP000275663"/>
    </source>
</evidence>